<evidence type="ECO:0000256" key="4">
    <source>
        <dbReference type="ARBA" id="ARBA00022617"/>
    </source>
</evidence>
<organism evidence="11 12">
    <name type="scientific">Stachybotrys elegans</name>
    <dbReference type="NCBI Taxonomy" id="80388"/>
    <lineage>
        <taxon>Eukaryota</taxon>
        <taxon>Fungi</taxon>
        <taxon>Dikarya</taxon>
        <taxon>Ascomycota</taxon>
        <taxon>Pezizomycotina</taxon>
        <taxon>Sordariomycetes</taxon>
        <taxon>Hypocreomycetidae</taxon>
        <taxon>Hypocreales</taxon>
        <taxon>Stachybotryaceae</taxon>
        <taxon>Stachybotrys</taxon>
    </lineage>
</organism>
<evidence type="ECO:0000256" key="10">
    <source>
        <dbReference type="SAM" id="SignalP"/>
    </source>
</evidence>
<dbReference type="AlphaFoldDB" id="A0A8K0WTU6"/>
<reference evidence="11" key="1">
    <citation type="journal article" date="2021" name="Nat. Commun.">
        <title>Genetic determinants of endophytism in the Arabidopsis root mycobiome.</title>
        <authorList>
            <person name="Mesny F."/>
            <person name="Miyauchi S."/>
            <person name="Thiergart T."/>
            <person name="Pickel B."/>
            <person name="Atanasova L."/>
            <person name="Karlsson M."/>
            <person name="Huettel B."/>
            <person name="Barry K.W."/>
            <person name="Haridas S."/>
            <person name="Chen C."/>
            <person name="Bauer D."/>
            <person name="Andreopoulos W."/>
            <person name="Pangilinan J."/>
            <person name="LaButti K."/>
            <person name="Riley R."/>
            <person name="Lipzen A."/>
            <person name="Clum A."/>
            <person name="Drula E."/>
            <person name="Henrissat B."/>
            <person name="Kohler A."/>
            <person name="Grigoriev I.V."/>
            <person name="Martin F.M."/>
            <person name="Hacquard S."/>
        </authorList>
    </citation>
    <scope>NUCLEOTIDE SEQUENCE</scope>
    <source>
        <strain evidence="11">MPI-CAGE-CH-0235</strain>
    </source>
</reference>
<dbReference type="PRINTS" id="PR00465">
    <property type="entry name" value="EP450IV"/>
</dbReference>
<feature type="binding site" description="axial binding residue" evidence="9">
    <location>
        <position position="440"/>
    </location>
    <ligand>
        <name>heme</name>
        <dbReference type="ChEBI" id="CHEBI:30413"/>
    </ligand>
    <ligandPart>
        <name>Fe</name>
        <dbReference type="ChEBI" id="CHEBI:18248"/>
    </ligandPart>
</feature>
<proteinExistence type="inferred from homology"/>
<comment type="cofactor">
    <cofactor evidence="1 9">
        <name>heme</name>
        <dbReference type="ChEBI" id="CHEBI:30413"/>
    </cofactor>
</comment>
<comment type="caution">
    <text evidence="11">The sequence shown here is derived from an EMBL/GenBank/DDBJ whole genome shotgun (WGS) entry which is preliminary data.</text>
</comment>
<dbReference type="Gene3D" id="1.10.630.10">
    <property type="entry name" value="Cytochrome P450"/>
    <property type="match status" value="1"/>
</dbReference>
<evidence type="ECO:0000256" key="1">
    <source>
        <dbReference type="ARBA" id="ARBA00001971"/>
    </source>
</evidence>
<feature type="signal peptide" evidence="10">
    <location>
        <begin position="1"/>
        <end position="23"/>
    </location>
</feature>
<dbReference type="Proteomes" id="UP000813444">
    <property type="component" value="Unassembled WGS sequence"/>
</dbReference>
<evidence type="ECO:0000256" key="6">
    <source>
        <dbReference type="ARBA" id="ARBA00023002"/>
    </source>
</evidence>
<feature type="chain" id="PRO_5035440056" evidence="10">
    <location>
        <begin position="24"/>
        <end position="498"/>
    </location>
</feature>
<gene>
    <name evidence="11" type="ORF">B0I35DRAFT_476436</name>
</gene>
<keyword evidence="12" id="KW-1185">Reference proteome</keyword>
<evidence type="ECO:0000256" key="3">
    <source>
        <dbReference type="ARBA" id="ARBA00010617"/>
    </source>
</evidence>
<dbReference type="PANTHER" id="PTHR46206:SF7">
    <property type="entry name" value="P450, PUTATIVE (EUROFUNG)-RELATED"/>
    <property type="match status" value="1"/>
</dbReference>
<dbReference type="PANTHER" id="PTHR46206">
    <property type="entry name" value="CYTOCHROME P450"/>
    <property type="match status" value="1"/>
</dbReference>
<keyword evidence="8" id="KW-0503">Monooxygenase</keyword>
<keyword evidence="7 9" id="KW-0408">Iron</keyword>
<evidence type="ECO:0000313" key="12">
    <source>
        <dbReference type="Proteomes" id="UP000813444"/>
    </source>
</evidence>
<dbReference type="GO" id="GO:0005506">
    <property type="term" value="F:iron ion binding"/>
    <property type="evidence" value="ECO:0007669"/>
    <property type="project" value="InterPro"/>
</dbReference>
<dbReference type="InterPro" id="IPR002403">
    <property type="entry name" value="Cyt_P450_E_grp-IV"/>
</dbReference>
<dbReference type="InterPro" id="IPR036396">
    <property type="entry name" value="Cyt_P450_sf"/>
</dbReference>
<evidence type="ECO:0000256" key="5">
    <source>
        <dbReference type="ARBA" id="ARBA00022723"/>
    </source>
</evidence>
<dbReference type="CDD" id="cd11041">
    <property type="entry name" value="CYP503A1-like"/>
    <property type="match status" value="1"/>
</dbReference>
<dbReference type="GO" id="GO:0016705">
    <property type="term" value="F:oxidoreductase activity, acting on paired donors, with incorporation or reduction of molecular oxygen"/>
    <property type="evidence" value="ECO:0007669"/>
    <property type="project" value="InterPro"/>
</dbReference>
<dbReference type="Pfam" id="PF00067">
    <property type="entry name" value="p450"/>
    <property type="match status" value="1"/>
</dbReference>
<comment type="similarity">
    <text evidence="3">Belongs to the cytochrome P450 family.</text>
</comment>
<keyword evidence="6" id="KW-0560">Oxidoreductase</keyword>
<dbReference type="GO" id="GO:0004497">
    <property type="term" value="F:monooxygenase activity"/>
    <property type="evidence" value="ECO:0007669"/>
    <property type="project" value="UniProtKB-KW"/>
</dbReference>
<protein>
    <submittedName>
        <fullName evidence="11">Cytochrome P450</fullName>
    </submittedName>
</protein>
<dbReference type="SUPFAM" id="SSF48264">
    <property type="entry name" value="Cytochrome P450"/>
    <property type="match status" value="1"/>
</dbReference>
<evidence type="ECO:0000313" key="11">
    <source>
        <dbReference type="EMBL" id="KAH7322488.1"/>
    </source>
</evidence>
<accession>A0A8K0WTU6</accession>
<keyword evidence="10" id="KW-0732">Signal</keyword>
<dbReference type="GO" id="GO:0020037">
    <property type="term" value="F:heme binding"/>
    <property type="evidence" value="ECO:0007669"/>
    <property type="project" value="InterPro"/>
</dbReference>
<evidence type="ECO:0000256" key="8">
    <source>
        <dbReference type="ARBA" id="ARBA00023033"/>
    </source>
</evidence>
<evidence type="ECO:0000256" key="9">
    <source>
        <dbReference type="PIRSR" id="PIRSR602403-1"/>
    </source>
</evidence>
<comment type="pathway">
    <text evidence="2">Mycotoxin biosynthesis.</text>
</comment>
<sequence>MLLETVAALTVAWAITSIIESLWQPQPTLPRVGADPGPLSLRAWWARWKWYQSGHNDIIQHYHHQKTHGTNYVVHTLMGNTIVLVPKFLGELNMLPESQLSSTAALVDRVMSQYSGVDLLLRDHLTSDICRGPFTRNLPTFLPLMYEELDKAMLEMLNPKAGQDPQPHVAFELLYSITHRISSRVFVGKRHCQHPSWTRAVTDLPVNVEITKFLLLPFPSLLRRYVAPLIPQRNHIFRQRKEARDALFPPGDVVAGDEPSVLKLFIESNRDRDPDSITARLLLLTAAALHTSTMAATHALFDLCARPEHVQSLRRETELALAESNGVWKYSTVKKLRRLDSFLKESQRLNQSTFLGFDRKVISTITLSDGTILPPGSLIMVPGGPMSRDPDFYDNPGSFDGFRFYSPNAAPNQHGSSATEQDYTGIEPGNLSWGNGRFTCPGRWYGAAMIKLILGNILLRYDVSFPEGQKGRPENIKYDTEVHPDFGSKICFAKRRME</sequence>
<keyword evidence="5 9" id="KW-0479">Metal-binding</keyword>
<evidence type="ECO:0000256" key="7">
    <source>
        <dbReference type="ARBA" id="ARBA00023004"/>
    </source>
</evidence>
<dbReference type="OrthoDB" id="1844152at2759"/>
<evidence type="ECO:0000256" key="2">
    <source>
        <dbReference type="ARBA" id="ARBA00004685"/>
    </source>
</evidence>
<dbReference type="InterPro" id="IPR001128">
    <property type="entry name" value="Cyt_P450"/>
</dbReference>
<dbReference type="EMBL" id="JAGPNK010000004">
    <property type="protein sequence ID" value="KAH7322488.1"/>
    <property type="molecule type" value="Genomic_DNA"/>
</dbReference>
<name>A0A8K0WTU6_9HYPO</name>
<keyword evidence="4 9" id="KW-0349">Heme</keyword>